<feature type="transmembrane region" description="Helical" evidence="5">
    <location>
        <begin position="148"/>
        <end position="177"/>
    </location>
</feature>
<dbReference type="EMBL" id="JGVR01000051">
    <property type="protein sequence ID" value="KEZ14485.1"/>
    <property type="molecule type" value="Genomic_DNA"/>
</dbReference>
<evidence type="ECO:0000313" key="9">
    <source>
        <dbReference type="Proteomes" id="UP000028534"/>
    </source>
</evidence>
<dbReference type="RefSeq" id="WP_017502423.1">
    <property type="nucleotide sequence ID" value="NZ_CAUUIR010000089.1"/>
</dbReference>
<dbReference type="InterPro" id="IPR002781">
    <property type="entry name" value="TM_pro_TauE-like"/>
</dbReference>
<dbReference type="EMBL" id="QRAL01000019">
    <property type="protein sequence ID" value="RSU55381.1"/>
    <property type="molecule type" value="Genomic_DNA"/>
</dbReference>
<keyword evidence="2 5" id="KW-0812">Transmembrane</keyword>
<dbReference type="PANTHER" id="PTHR43701">
    <property type="entry name" value="MEMBRANE TRANSPORTER PROTEIN MJ0441-RELATED"/>
    <property type="match status" value="1"/>
</dbReference>
<accession>A0A084E943</accession>
<dbReference type="OrthoDB" id="5189995at2"/>
<gene>
    <name evidence="7" type="ORF">AX777_14310</name>
    <name evidence="6" type="ORF">CP98_04827</name>
    <name evidence="8" type="ORF">DAH51_16800</name>
</gene>
<comment type="subcellular location">
    <subcellularLocation>
        <location evidence="5">Cell membrane</location>
        <topology evidence="5">Multi-pass membrane protein</topology>
    </subcellularLocation>
    <subcellularLocation>
        <location evidence="1">Membrane</location>
        <topology evidence="1">Multi-pass membrane protein</topology>
    </subcellularLocation>
</comment>
<dbReference type="AlphaFoldDB" id="A0A084E943"/>
<dbReference type="STRING" id="13690.AX777_14310"/>
<feature type="transmembrane region" description="Helical" evidence="5">
    <location>
        <begin position="239"/>
        <end position="257"/>
    </location>
</feature>
<feature type="transmembrane region" description="Helical" evidence="5">
    <location>
        <begin position="104"/>
        <end position="123"/>
    </location>
</feature>
<dbReference type="EMBL" id="LSTR01000041">
    <property type="protein sequence ID" value="OAH42339.1"/>
    <property type="molecule type" value="Genomic_DNA"/>
</dbReference>
<dbReference type="GO" id="GO:0005886">
    <property type="term" value="C:plasma membrane"/>
    <property type="evidence" value="ECO:0007669"/>
    <property type="project" value="UniProtKB-SubCell"/>
</dbReference>
<evidence type="ECO:0000313" key="8">
    <source>
        <dbReference type="EMBL" id="RSU55381.1"/>
    </source>
</evidence>
<keyword evidence="3 5" id="KW-1133">Transmembrane helix</keyword>
<feature type="transmembrane region" description="Helical" evidence="5">
    <location>
        <begin position="213"/>
        <end position="232"/>
    </location>
</feature>
<evidence type="ECO:0000256" key="5">
    <source>
        <dbReference type="RuleBase" id="RU363041"/>
    </source>
</evidence>
<evidence type="ECO:0000313" key="6">
    <source>
        <dbReference type="EMBL" id="KEZ14485.1"/>
    </source>
</evidence>
<evidence type="ECO:0000256" key="4">
    <source>
        <dbReference type="ARBA" id="ARBA00023136"/>
    </source>
</evidence>
<dbReference type="PATRIC" id="fig|13690.10.peg.4984"/>
<dbReference type="InterPro" id="IPR051598">
    <property type="entry name" value="TSUP/Inactive_protease-like"/>
</dbReference>
<dbReference type="PANTHER" id="PTHR43701:SF2">
    <property type="entry name" value="MEMBRANE TRANSPORTER PROTEIN YJNA-RELATED"/>
    <property type="match status" value="1"/>
</dbReference>
<reference evidence="6 9" key="1">
    <citation type="submission" date="2014-03" db="EMBL/GenBank/DDBJ databases">
        <title>Genome sequence of Sphingobium yanoikuyae B1.</title>
        <authorList>
            <person name="Gan H.M."/>
            <person name="Gan H.Y."/>
            <person name="Savka M.A."/>
        </authorList>
    </citation>
    <scope>NUCLEOTIDE SEQUENCE [LARGE SCALE GENOMIC DNA]</scope>
    <source>
        <strain evidence="6 9">B1</strain>
    </source>
</reference>
<evidence type="ECO:0000313" key="7">
    <source>
        <dbReference type="EMBL" id="OAH42339.1"/>
    </source>
</evidence>
<dbReference type="Pfam" id="PF01925">
    <property type="entry name" value="TauE"/>
    <property type="match status" value="1"/>
</dbReference>
<comment type="caution">
    <text evidence="6">The sequence shown here is derived from an EMBL/GenBank/DDBJ whole genome shotgun (WGS) entry which is preliminary data.</text>
</comment>
<dbReference type="Proteomes" id="UP000287401">
    <property type="component" value="Unassembled WGS sequence"/>
</dbReference>
<evidence type="ECO:0000256" key="2">
    <source>
        <dbReference type="ARBA" id="ARBA00022692"/>
    </source>
</evidence>
<name>A0A084E943_SPHYA</name>
<feature type="transmembrane region" description="Helical" evidence="5">
    <location>
        <begin position="71"/>
        <end position="92"/>
    </location>
</feature>
<proteinExistence type="inferred from homology"/>
<evidence type="ECO:0000256" key="1">
    <source>
        <dbReference type="ARBA" id="ARBA00004141"/>
    </source>
</evidence>
<protein>
    <recommendedName>
        <fullName evidence="5">Probable membrane transporter protein</fullName>
    </recommendedName>
</protein>
<feature type="transmembrane region" description="Helical" evidence="5">
    <location>
        <begin position="189"/>
        <end position="207"/>
    </location>
</feature>
<keyword evidence="5" id="KW-1003">Cell membrane</keyword>
<evidence type="ECO:0000313" key="11">
    <source>
        <dbReference type="Proteomes" id="UP000287401"/>
    </source>
</evidence>
<dbReference type="Proteomes" id="UP000077262">
    <property type="component" value="Unassembled WGS sequence"/>
</dbReference>
<keyword evidence="4 5" id="KW-0472">Membrane</keyword>
<comment type="similarity">
    <text evidence="5">Belongs to the 4-toluene sulfonate uptake permease (TSUP) (TC 2.A.102) family.</text>
</comment>
<evidence type="ECO:0000313" key="10">
    <source>
        <dbReference type="Proteomes" id="UP000077262"/>
    </source>
</evidence>
<reference evidence="8 11" key="3">
    <citation type="submission" date="2018-07" db="EMBL/GenBank/DDBJ databases">
        <title>Genomic and Epidemiologic Investigation of an Indolent Hospital Outbreak.</title>
        <authorList>
            <person name="Johnson R.C."/>
            <person name="Deming C."/>
            <person name="Conlan S."/>
            <person name="Zellmer C.J."/>
            <person name="Michelin A.V."/>
            <person name="Lee-Lin S."/>
            <person name="Thomas P.J."/>
            <person name="Park M."/>
            <person name="Weingarten R.A."/>
            <person name="Less J."/>
            <person name="Dekker J.P."/>
            <person name="Frank K.M."/>
            <person name="Musser K.A."/>
            <person name="Mcquiston J.R."/>
            <person name="Henderson D.K."/>
            <person name="Lau A.F."/>
            <person name="Palmore T.N."/>
            <person name="Segre J.A."/>
        </authorList>
    </citation>
    <scope>NUCLEOTIDE SEQUENCE [LARGE SCALE GENOMIC DNA]</scope>
    <source>
        <strain evidence="8 11">SK-NIH.Env6_1116</strain>
    </source>
</reference>
<evidence type="ECO:0000256" key="3">
    <source>
        <dbReference type="ARBA" id="ARBA00022989"/>
    </source>
</evidence>
<sequence length="258" mass="26627">MTINPLYSLTGFIVGTLVGLTGVGGGSLMTPILVLLFNFHPAAAVGTDLLYACVTKSVGSLVHGWKRSVDWAIVGWLALGSMPAAIGALMALKAMGPPSAAVVDPIKVTLGVMLFLTGLVLLFRDRITAWSRTHGQDRSPATTRNLTILLGVVVGVAVTITSVGAGAIGATALLILYPRTPLARIVGSDVAHAVPLTLVAGIGHWWLGTVDMSLLASLLIGSIPGIIVGSLLASHVREAVLRTILATILIIVALNLIL</sequence>
<organism evidence="6 9">
    <name type="scientific">Sphingobium yanoikuyae</name>
    <name type="common">Sphingomonas yanoikuyae</name>
    <dbReference type="NCBI Taxonomy" id="13690"/>
    <lineage>
        <taxon>Bacteria</taxon>
        <taxon>Pseudomonadati</taxon>
        <taxon>Pseudomonadota</taxon>
        <taxon>Alphaproteobacteria</taxon>
        <taxon>Sphingomonadales</taxon>
        <taxon>Sphingomonadaceae</taxon>
        <taxon>Sphingobium</taxon>
    </lineage>
</organism>
<reference evidence="7 10" key="2">
    <citation type="submission" date="2016-02" db="EMBL/GenBank/DDBJ databases">
        <authorList>
            <person name="Wen L."/>
            <person name="He K."/>
            <person name="Yang H."/>
        </authorList>
    </citation>
    <scope>NUCLEOTIDE SEQUENCE [LARGE SCALE GENOMIC DNA]</scope>
    <source>
        <strain evidence="7 10">CD09_2</strain>
    </source>
</reference>
<dbReference type="eggNOG" id="COG0730">
    <property type="taxonomic scope" value="Bacteria"/>
</dbReference>
<dbReference type="Proteomes" id="UP000028534">
    <property type="component" value="Unassembled WGS sequence"/>
</dbReference>
<feature type="transmembrane region" description="Helical" evidence="5">
    <location>
        <begin position="12"/>
        <end position="37"/>
    </location>
</feature>